<keyword evidence="4" id="KW-0256">Endoplasmic reticulum</keyword>
<dbReference type="Pfam" id="PF03908">
    <property type="entry name" value="Sec20"/>
    <property type="match status" value="1"/>
</dbReference>
<keyword evidence="6" id="KW-1133">Transmembrane helix</keyword>
<keyword evidence="5" id="KW-0931">ER-Golgi transport</keyword>
<feature type="region of interest" description="Disordered" evidence="10">
    <location>
        <begin position="140"/>
        <end position="169"/>
    </location>
</feature>
<evidence type="ECO:0000256" key="1">
    <source>
        <dbReference type="ARBA" id="ARBA00004163"/>
    </source>
</evidence>
<evidence type="ECO:0000256" key="2">
    <source>
        <dbReference type="ARBA" id="ARBA00022448"/>
    </source>
</evidence>
<dbReference type="OrthoDB" id="46868at2759"/>
<evidence type="ECO:0000256" key="4">
    <source>
        <dbReference type="ARBA" id="ARBA00022824"/>
    </source>
</evidence>
<comment type="similarity">
    <text evidence="9">Belongs to the SEC20 family.</text>
</comment>
<dbReference type="Proteomes" id="UP000016922">
    <property type="component" value="Unassembled WGS sequence"/>
</dbReference>
<feature type="compositionally biased region" description="Basic and acidic residues" evidence="10">
    <location>
        <begin position="154"/>
        <end position="165"/>
    </location>
</feature>
<evidence type="ECO:0000256" key="10">
    <source>
        <dbReference type="SAM" id="MobiDB-lite"/>
    </source>
</evidence>
<organism evidence="12 13">
    <name type="scientific">Glarea lozoyensis (strain ATCC 20868 / MF5171)</name>
    <dbReference type="NCBI Taxonomy" id="1116229"/>
    <lineage>
        <taxon>Eukaryota</taxon>
        <taxon>Fungi</taxon>
        <taxon>Dikarya</taxon>
        <taxon>Ascomycota</taxon>
        <taxon>Pezizomycotina</taxon>
        <taxon>Leotiomycetes</taxon>
        <taxon>Helotiales</taxon>
        <taxon>Helotiaceae</taxon>
        <taxon>Glarea</taxon>
    </lineage>
</organism>
<keyword evidence="7" id="KW-0175">Coiled coil</keyword>
<comment type="subcellular location">
    <subcellularLocation>
        <location evidence="1">Endoplasmic reticulum membrane</location>
        <topology evidence="1">Single-pass type IV membrane protein</topology>
    </subcellularLocation>
</comment>
<keyword evidence="2" id="KW-0813">Transport</keyword>
<feature type="compositionally biased region" description="Basic and acidic residues" evidence="10">
    <location>
        <begin position="393"/>
        <end position="406"/>
    </location>
</feature>
<dbReference type="RefSeq" id="XP_008083316.1">
    <property type="nucleotide sequence ID" value="XM_008085125.1"/>
</dbReference>
<evidence type="ECO:0000256" key="5">
    <source>
        <dbReference type="ARBA" id="ARBA00022892"/>
    </source>
</evidence>
<dbReference type="HOGENOM" id="CLU_038503_0_0_1"/>
<dbReference type="GO" id="GO:0005484">
    <property type="term" value="F:SNAP receptor activity"/>
    <property type="evidence" value="ECO:0007669"/>
    <property type="project" value="InterPro"/>
</dbReference>
<dbReference type="KEGG" id="glz:GLAREA_00367"/>
<keyword evidence="8" id="KW-0472">Membrane</keyword>
<dbReference type="InterPro" id="IPR056173">
    <property type="entry name" value="Sec20_C"/>
</dbReference>
<dbReference type="GeneID" id="19459425"/>
<feature type="domain" description="Sec20 C-terminal" evidence="11">
    <location>
        <begin position="168"/>
        <end position="257"/>
    </location>
</feature>
<feature type="region of interest" description="Disordered" evidence="10">
    <location>
        <begin position="315"/>
        <end position="361"/>
    </location>
</feature>
<feature type="region of interest" description="Disordered" evidence="10">
    <location>
        <begin position="386"/>
        <end position="422"/>
    </location>
</feature>
<dbReference type="AlphaFoldDB" id="S3CRX9"/>
<keyword evidence="13" id="KW-1185">Reference proteome</keyword>
<accession>S3CRX9</accession>
<dbReference type="GO" id="GO:0005789">
    <property type="term" value="C:endoplasmic reticulum membrane"/>
    <property type="evidence" value="ECO:0007669"/>
    <property type="project" value="UniProtKB-SubCell"/>
</dbReference>
<evidence type="ECO:0000256" key="8">
    <source>
        <dbReference type="ARBA" id="ARBA00023136"/>
    </source>
</evidence>
<dbReference type="PANTHER" id="PTHR12825:SF0">
    <property type="entry name" value="VESICLE TRANSPORT PROTEIN SEC20"/>
    <property type="match status" value="1"/>
</dbReference>
<reference evidence="12 13" key="1">
    <citation type="journal article" date="2013" name="BMC Genomics">
        <title>Genomics-driven discovery of the pneumocandin biosynthetic gene cluster in the fungus Glarea lozoyensis.</title>
        <authorList>
            <person name="Chen L."/>
            <person name="Yue Q."/>
            <person name="Zhang X."/>
            <person name="Xiang M."/>
            <person name="Wang C."/>
            <person name="Li S."/>
            <person name="Che Y."/>
            <person name="Ortiz-Lopez F.J."/>
            <person name="Bills G.F."/>
            <person name="Liu X."/>
            <person name="An Z."/>
        </authorList>
    </citation>
    <scope>NUCLEOTIDE SEQUENCE [LARGE SCALE GENOMIC DNA]</scope>
    <source>
        <strain evidence="13">ATCC 20868 / MF5171</strain>
    </source>
</reference>
<evidence type="ECO:0000256" key="6">
    <source>
        <dbReference type="ARBA" id="ARBA00022989"/>
    </source>
</evidence>
<dbReference type="STRING" id="1116229.S3CRX9"/>
<evidence type="ECO:0000256" key="7">
    <source>
        <dbReference type="ARBA" id="ARBA00023054"/>
    </source>
</evidence>
<dbReference type="GO" id="GO:0031201">
    <property type="term" value="C:SNARE complex"/>
    <property type="evidence" value="ECO:0007669"/>
    <property type="project" value="TreeGrafter"/>
</dbReference>
<dbReference type="InterPro" id="IPR005606">
    <property type="entry name" value="Sec20"/>
</dbReference>
<evidence type="ECO:0000313" key="13">
    <source>
        <dbReference type="Proteomes" id="UP000016922"/>
    </source>
</evidence>
<sequence>MSFESVSERLAVLQDSNAELRRSIERLATINFQPGSVPLDNEEGNVLYEMQADIQGLMKEQEEDLENLQEDVLDLNPGREGSDLEKRRSVLDRTVKRAVGDLHSYQAAFRKAQLTARRTLQAAQREERRLLLLSYTADASPTESLPVPNRRSQKPPDIKSEDKEVNASSDVTAALRRTHEMMSQELSKSQFAHDTLRESTAALERLGESYSTLDTLLSSSKNILGTLLRSQKSDTWYLETSFYLLIATIAWLLWRRLLYGPTWWLVWFPMKIFFRSLTGVLTGIGVIGSTSKVDTSVAPVVSSLPASSIVTHNSATGKLSMPSGAQGPPSIRVGGGGRGAPMSGPNTPPEPSRPSLESYSEKVGKIIDDSNEKIVEEIVEEIVTEEAVEDVTAEEHPRNPKKRMWEEEKEAAELSQRNKDEL</sequence>
<evidence type="ECO:0000256" key="9">
    <source>
        <dbReference type="ARBA" id="ARBA00037934"/>
    </source>
</evidence>
<protein>
    <recommendedName>
        <fullName evidence="11">Sec20 C-terminal domain-containing protein</fullName>
    </recommendedName>
</protein>
<dbReference type="EMBL" id="KE145367">
    <property type="protein sequence ID" value="EPE29207.1"/>
    <property type="molecule type" value="Genomic_DNA"/>
</dbReference>
<dbReference type="GO" id="GO:0006890">
    <property type="term" value="P:retrograde vesicle-mediated transport, Golgi to endoplasmic reticulum"/>
    <property type="evidence" value="ECO:0007669"/>
    <property type="project" value="InterPro"/>
</dbReference>
<name>S3CRX9_GLAL2</name>
<gene>
    <name evidence="12" type="ORF">GLAREA_00367</name>
</gene>
<keyword evidence="3" id="KW-0812">Transmembrane</keyword>
<dbReference type="PANTHER" id="PTHR12825">
    <property type="entry name" value="BNIP1-RELATED"/>
    <property type="match status" value="1"/>
</dbReference>
<proteinExistence type="inferred from homology"/>
<evidence type="ECO:0000256" key="3">
    <source>
        <dbReference type="ARBA" id="ARBA00022692"/>
    </source>
</evidence>
<dbReference type="eggNOG" id="ENOG502S7WD">
    <property type="taxonomic scope" value="Eukaryota"/>
</dbReference>
<evidence type="ECO:0000259" key="11">
    <source>
        <dbReference type="Pfam" id="PF03908"/>
    </source>
</evidence>
<evidence type="ECO:0000313" key="12">
    <source>
        <dbReference type="EMBL" id="EPE29207.1"/>
    </source>
</evidence>
<dbReference type="OMA" id="WYLETTF"/>